<reference evidence="1" key="1">
    <citation type="journal article" date="2020" name="Stud. Mycol.">
        <title>101 Dothideomycetes genomes: a test case for predicting lifestyles and emergence of pathogens.</title>
        <authorList>
            <person name="Haridas S."/>
            <person name="Albert R."/>
            <person name="Binder M."/>
            <person name="Bloem J."/>
            <person name="Labutti K."/>
            <person name="Salamov A."/>
            <person name="Andreopoulos B."/>
            <person name="Baker S."/>
            <person name="Barry K."/>
            <person name="Bills G."/>
            <person name="Bluhm B."/>
            <person name="Cannon C."/>
            <person name="Castanera R."/>
            <person name="Culley D."/>
            <person name="Daum C."/>
            <person name="Ezra D."/>
            <person name="Gonzalez J."/>
            <person name="Henrissat B."/>
            <person name="Kuo A."/>
            <person name="Liang C."/>
            <person name="Lipzen A."/>
            <person name="Lutzoni F."/>
            <person name="Magnuson J."/>
            <person name="Mondo S."/>
            <person name="Nolan M."/>
            <person name="Ohm R."/>
            <person name="Pangilinan J."/>
            <person name="Park H.-J."/>
            <person name="Ramirez L."/>
            <person name="Alfaro M."/>
            <person name="Sun H."/>
            <person name="Tritt A."/>
            <person name="Yoshinaga Y."/>
            <person name="Zwiers L.-H."/>
            <person name="Turgeon B."/>
            <person name="Goodwin S."/>
            <person name="Spatafora J."/>
            <person name="Crous P."/>
            <person name="Grigoriev I."/>
        </authorList>
    </citation>
    <scope>NUCLEOTIDE SEQUENCE</scope>
    <source>
        <strain evidence="1">CBS 627.86</strain>
    </source>
</reference>
<name>A0A6A5ZIT5_9PLEO</name>
<gene>
    <name evidence="1" type="ORF">BDV96DRAFT_345491</name>
</gene>
<organism evidence="1 2">
    <name type="scientific">Lophiotrema nucula</name>
    <dbReference type="NCBI Taxonomy" id="690887"/>
    <lineage>
        <taxon>Eukaryota</taxon>
        <taxon>Fungi</taxon>
        <taxon>Dikarya</taxon>
        <taxon>Ascomycota</taxon>
        <taxon>Pezizomycotina</taxon>
        <taxon>Dothideomycetes</taxon>
        <taxon>Pleosporomycetidae</taxon>
        <taxon>Pleosporales</taxon>
        <taxon>Lophiotremataceae</taxon>
        <taxon>Lophiotrema</taxon>
    </lineage>
</organism>
<protein>
    <submittedName>
        <fullName evidence="1">Uncharacterized protein</fullName>
    </submittedName>
</protein>
<evidence type="ECO:0000313" key="1">
    <source>
        <dbReference type="EMBL" id="KAF2119442.1"/>
    </source>
</evidence>
<keyword evidence="2" id="KW-1185">Reference proteome</keyword>
<dbReference type="EMBL" id="ML977315">
    <property type="protein sequence ID" value="KAF2119442.1"/>
    <property type="molecule type" value="Genomic_DNA"/>
</dbReference>
<proteinExistence type="predicted"/>
<dbReference type="AlphaFoldDB" id="A0A6A5ZIT5"/>
<sequence length="161" mass="18430">MISDFTRRFQVVVTASRDHPVKFWERRTTIPHRPLRSGYFVAVCFRCGIRSNVRMPCNSRNRTSTDGGPVRGIPCLVISPVSEPRSDEAVPAQCSRYRCRQSWSTEMDIGMVSPLSKMYGDLKLRNSHLLFVIQPNMQERWAEPDVGDSQATVAIFCFFIL</sequence>
<accession>A0A6A5ZIT5</accession>
<dbReference type="Proteomes" id="UP000799770">
    <property type="component" value="Unassembled WGS sequence"/>
</dbReference>
<evidence type="ECO:0000313" key="2">
    <source>
        <dbReference type="Proteomes" id="UP000799770"/>
    </source>
</evidence>